<dbReference type="Proteomes" id="UP000594263">
    <property type="component" value="Unplaced"/>
</dbReference>
<dbReference type="PROSITE" id="PS50966">
    <property type="entry name" value="ZF_SWIM"/>
    <property type="match status" value="1"/>
</dbReference>
<reference evidence="7" key="1">
    <citation type="submission" date="2021-01" db="UniProtKB">
        <authorList>
            <consortium name="EnsemblPlants"/>
        </authorList>
    </citation>
    <scope>IDENTIFICATION</scope>
</reference>
<feature type="region of interest" description="Disordered" evidence="5">
    <location>
        <begin position="1"/>
        <end position="23"/>
    </location>
</feature>
<dbReference type="EnsemblPlants" id="Kaladp0091s0087.1.v1.1">
    <property type="protein sequence ID" value="Kaladp0091s0087.1.v1.1"/>
    <property type="gene ID" value="Kaladp0091s0087.v1.1"/>
</dbReference>
<dbReference type="AlphaFoldDB" id="A0A7N0UYE5"/>
<feature type="domain" description="SWIM-type" evidence="6">
    <location>
        <begin position="720"/>
        <end position="756"/>
    </location>
</feature>
<dbReference type="GO" id="GO:0008270">
    <property type="term" value="F:zinc ion binding"/>
    <property type="evidence" value="ECO:0007669"/>
    <property type="project" value="UniProtKB-KW"/>
</dbReference>
<keyword evidence="8" id="KW-1185">Reference proteome</keyword>
<dbReference type="InterPro" id="IPR018289">
    <property type="entry name" value="MULE_transposase_dom"/>
</dbReference>
<accession>A0A7N0UYE5</accession>
<dbReference type="Pfam" id="PF10551">
    <property type="entry name" value="MULE"/>
    <property type="match status" value="1"/>
</dbReference>
<dbReference type="InterPro" id="IPR007527">
    <property type="entry name" value="Znf_SWIM"/>
</dbReference>
<evidence type="ECO:0000256" key="4">
    <source>
        <dbReference type="PROSITE-ProRule" id="PRU00325"/>
    </source>
</evidence>
<organism evidence="7 8">
    <name type="scientific">Kalanchoe fedtschenkoi</name>
    <name type="common">Lavender scallops</name>
    <name type="synonym">South American air plant</name>
    <dbReference type="NCBI Taxonomy" id="63787"/>
    <lineage>
        <taxon>Eukaryota</taxon>
        <taxon>Viridiplantae</taxon>
        <taxon>Streptophyta</taxon>
        <taxon>Embryophyta</taxon>
        <taxon>Tracheophyta</taxon>
        <taxon>Spermatophyta</taxon>
        <taxon>Magnoliopsida</taxon>
        <taxon>eudicotyledons</taxon>
        <taxon>Gunneridae</taxon>
        <taxon>Pentapetalae</taxon>
        <taxon>Saxifragales</taxon>
        <taxon>Crassulaceae</taxon>
        <taxon>Kalanchoe</taxon>
    </lineage>
</organism>
<protein>
    <recommendedName>
        <fullName evidence="6">SWIM-type domain-containing protein</fullName>
    </recommendedName>
</protein>
<dbReference type="InterPro" id="IPR004330">
    <property type="entry name" value="FAR1_DNA_bnd_dom"/>
</dbReference>
<keyword evidence="3" id="KW-0862">Zinc</keyword>
<evidence type="ECO:0000256" key="5">
    <source>
        <dbReference type="SAM" id="MobiDB-lite"/>
    </source>
</evidence>
<dbReference type="PANTHER" id="PTHR47718">
    <property type="entry name" value="OS01G0519700 PROTEIN"/>
    <property type="match status" value="1"/>
</dbReference>
<dbReference type="Pfam" id="PF03101">
    <property type="entry name" value="FAR1"/>
    <property type="match status" value="1"/>
</dbReference>
<dbReference type="PANTHER" id="PTHR47718:SF17">
    <property type="entry name" value="PROTEIN FAR1-RELATED SEQUENCE 5-LIKE"/>
    <property type="match status" value="1"/>
</dbReference>
<evidence type="ECO:0000256" key="3">
    <source>
        <dbReference type="ARBA" id="ARBA00022833"/>
    </source>
</evidence>
<keyword evidence="1" id="KW-0479">Metal-binding</keyword>
<evidence type="ECO:0000313" key="8">
    <source>
        <dbReference type="Proteomes" id="UP000594263"/>
    </source>
</evidence>
<dbReference type="Gramene" id="Kaladp0091s0087.1.v1.1">
    <property type="protein sequence ID" value="Kaladp0091s0087.1.v1.1"/>
    <property type="gene ID" value="Kaladp0091s0087.v1.1"/>
</dbReference>
<sequence>MMSEHEILQKATEEESEKQDEANCHDKVIFDSNDEEVNISELGRELKGKVVISEKEAYDLYCDYAHSFGFSDSRMDSRLMLSVIINLKQKRDAEPWFKFNIDGNGNWKVKFLSEEHNHQLARHWERHFLRSARNVSKDKGEVIEQMSSLPQNTLERTITIVAKKAGIGFLCRQFKTAKSEINFSRNMMSEHEILEKATEEESDKQDEVNCHDKVIFDSNDEEVNVSELGRELKGKVVISEKEAYDLYCDYAHSFGFSVRRGKQAYYRGTKILCWKHYYCAKQGFKNGQPSDVVSYHKPETRTGCEAMVQFNIDGNGNWKVKFLSEEHNHQLARHWERHILRSARNVSKDKGEVIEQMVNSGIRPIDAYSFMSKVAGGAQTLGFLQKDCYNHLSMKRMSVIENGDATTLVNHFRKRSISEGLFYWDVELDEADRMCNFYWRDARSKEDYNCFGDVIVFDTTYRTNKYDLICAPFIGINHHMQNVVFGCAFTQDETTKTFIWLFETFLKSMDMKHPKTIFTDGDQAMAKAIKEVFPDTRHRLCLWHISKNAPSHLGNLKSDRVFYGLWNKCIMVTLHPEIREHKWLNLMFKIRHKWSVGFNRDTFGAGVRSSQRSESTNRVLNVFADCTTNLTNFNLAFEDMVERWRQNEAEEDFHCCQTEPTRLIKNSQILIQAARHTKGIYKFQEEYLDGIGATTCTNIICEGSLYKFEITLQSVGMKLHTVLFNTDSMEISCSCKRFETTGWLCSHSMKALTMKNMTMIPDKYIMKRWTKDARKISHFHHFPVHPKADFEPWTLYCNRAMRYAYNLVMKSKSNDQAREIVMCGLDKIEADLLDLVNGAKSTREPLKKITSLDDKENQEISILDPIRVKCKGGSKKRLKGHFEKSKRKRSQQMEITNHIIFNYQPSSLTKFAKSVVQLKAAEEGLRLELVKHQICEKPDLKFEKKG</sequence>
<evidence type="ECO:0000256" key="1">
    <source>
        <dbReference type="ARBA" id="ARBA00022723"/>
    </source>
</evidence>
<dbReference type="InterPro" id="IPR006564">
    <property type="entry name" value="Znf_PMZ"/>
</dbReference>
<evidence type="ECO:0000313" key="7">
    <source>
        <dbReference type="EnsemblPlants" id="Kaladp0091s0087.1.v1.1"/>
    </source>
</evidence>
<evidence type="ECO:0000259" key="6">
    <source>
        <dbReference type="PROSITE" id="PS50966"/>
    </source>
</evidence>
<keyword evidence="2 4" id="KW-0863">Zinc-finger</keyword>
<name>A0A7N0UYE5_KALFE</name>
<evidence type="ECO:0000256" key="2">
    <source>
        <dbReference type="ARBA" id="ARBA00022771"/>
    </source>
</evidence>
<dbReference type="Pfam" id="PF04434">
    <property type="entry name" value="SWIM"/>
    <property type="match status" value="1"/>
</dbReference>
<proteinExistence type="predicted"/>
<dbReference type="SMART" id="SM00575">
    <property type="entry name" value="ZnF_PMZ"/>
    <property type="match status" value="1"/>
</dbReference>